<name>A0A1L9NJE0_ASPTC</name>
<dbReference type="Proteomes" id="UP000184304">
    <property type="component" value="Unassembled WGS sequence"/>
</dbReference>
<evidence type="ECO:0000256" key="1">
    <source>
        <dbReference type="SAM" id="MobiDB-lite"/>
    </source>
</evidence>
<dbReference type="EMBL" id="KV878177">
    <property type="protein sequence ID" value="OJI89369.1"/>
    <property type="molecule type" value="Genomic_DNA"/>
</dbReference>
<evidence type="ECO:0000313" key="3">
    <source>
        <dbReference type="Proteomes" id="UP000184304"/>
    </source>
</evidence>
<organism evidence="2 3">
    <name type="scientific">Aspergillus tubingensis (strain CBS 134.48)</name>
    <dbReference type="NCBI Taxonomy" id="767770"/>
    <lineage>
        <taxon>Eukaryota</taxon>
        <taxon>Fungi</taxon>
        <taxon>Dikarya</taxon>
        <taxon>Ascomycota</taxon>
        <taxon>Pezizomycotina</taxon>
        <taxon>Eurotiomycetes</taxon>
        <taxon>Eurotiomycetidae</taxon>
        <taxon>Eurotiales</taxon>
        <taxon>Aspergillaceae</taxon>
        <taxon>Aspergillus</taxon>
        <taxon>Aspergillus subgen. Circumdati</taxon>
    </lineage>
</organism>
<protein>
    <submittedName>
        <fullName evidence="2">Uncharacterized protein</fullName>
    </submittedName>
</protein>
<dbReference type="AlphaFoldDB" id="A0A1L9NJE0"/>
<proteinExistence type="predicted"/>
<keyword evidence="3" id="KW-1185">Reference proteome</keyword>
<gene>
    <name evidence="2" type="ORF">ASPTUDRAFT_34377</name>
</gene>
<sequence>MAPRASKRAPSTETGNNGKKKRKSSHKTEEDTSILSLTQIRQELVHDGQLSTELTAAHIIDPLIERAGKFSSQYESANKGERLVLCIGFFKSVNWFNHVNNWVSAIAVSALASKAEFLRYCQENHIPEWNEMQTRAKNFYDTAKVAANNWRRIEEKPGKVF</sequence>
<feature type="region of interest" description="Disordered" evidence="1">
    <location>
        <begin position="1"/>
        <end position="32"/>
    </location>
</feature>
<reference evidence="3" key="1">
    <citation type="journal article" date="2017" name="Genome Biol.">
        <title>Comparative genomics reveals high biological diversity and specific adaptations in the industrially and medically important fungal genus Aspergillus.</title>
        <authorList>
            <person name="de Vries R.P."/>
            <person name="Riley R."/>
            <person name="Wiebenga A."/>
            <person name="Aguilar-Osorio G."/>
            <person name="Amillis S."/>
            <person name="Uchima C.A."/>
            <person name="Anderluh G."/>
            <person name="Asadollahi M."/>
            <person name="Askin M."/>
            <person name="Barry K."/>
            <person name="Battaglia E."/>
            <person name="Bayram O."/>
            <person name="Benocci T."/>
            <person name="Braus-Stromeyer S.A."/>
            <person name="Caldana C."/>
            <person name="Canovas D."/>
            <person name="Cerqueira G.C."/>
            <person name="Chen F."/>
            <person name="Chen W."/>
            <person name="Choi C."/>
            <person name="Clum A."/>
            <person name="Dos Santos R.A."/>
            <person name="Damasio A.R."/>
            <person name="Diallinas G."/>
            <person name="Emri T."/>
            <person name="Fekete E."/>
            <person name="Flipphi M."/>
            <person name="Freyberg S."/>
            <person name="Gallo A."/>
            <person name="Gournas C."/>
            <person name="Habgood R."/>
            <person name="Hainaut M."/>
            <person name="Harispe M.L."/>
            <person name="Henrissat B."/>
            <person name="Hilden K.S."/>
            <person name="Hope R."/>
            <person name="Hossain A."/>
            <person name="Karabika E."/>
            <person name="Karaffa L."/>
            <person name="Karanyi Z."/>
            <person name="Krasevec N."/>
            <person name="Kuo A."/>
            <person name="Kusch H."/>
            <person name="LaButti K."/>
            <person name="Lagendijk E.L."/>
            <person name="Lapidus A."/>
            <person name="Levasseur A."/>
            <person name="Lindquist E."/>
            <person name="Lipzen A."/>
            <person name="Logrieco A.F."/>
            <person name="MacCabe A."/>
            <person name="Maekelae M.R."/>
            <person name="Malavazi I."/>
            <person name="Melin P."/>
            <person name="Meyer V."/>
            <person name="Mielnichuk N."/>
            <person name="Miskei M."/>
            <person name="Molnar A.P."/>
            <person name="Mule G."/>
            <person name="Ngan C.Y."/>
            <person name="Orejas M."/>
            <person name="Orosz E."/>
            <person name="Ouedraogo J.P."/>
            <person name="Overkamp K.M."/>
            <person name="Park H.-S."/>
            <person name="Perrone G."/>
            <person name="Piumi F."/>
            <person name="Punt P.J."/>
            <person name="Ram A.F."/>
            <person name="Ramon A."/>
            <person name="Rauscher S."/>
            <person name="Record E."/>
            <person name="Riano-Pachon D.M."/>
            <person name="Robert V."/>
            <person name="Roehrig J."/>
            <person name="Ruller R."/>
            <person name="Salamov A."/>
            <person name="Salih N.S."/>
            <person name="Samson R.A."/>
            <person name="Sandor E."/>
            <person name="Sanguinetti M."/>
            <person name="Schuetze T."/>
            <person name="Sepcic K."/>
            <person name="Shelest E."/>
            <person name="Sherlock G."/>
            <person name="Sophianopoulou V."/>
            <person name="Squina F.M."/>
            <person name="Sun H."/>
            <person name="Susca A."/>
            <person name="Todd R.B."/>
            <person name="Tsang A."/>
            <person name="Unkles S.E."/>
            <person name="van de Wiele N."/>
            <person name="van Rossen-Uffink D."/>
            <person name="Oliveira J.V."/>
            <person name="Vesth T.C."/>
            <person name="Visser J."/>
            <person name="Yu J.-H."/>
            <person name="Zhou M."/>
            <person name="Andersen M.R."/>
            <person name="Archer D.B."/>
            <person name="Baker S.E."/>
            <person name="Benoit I."/>
            <person name="Brakhage A.A."/>
            <person name="Braus G.H."/>
            <person name="Fischer R."/>
            <person name="Frisvad J.C."/>
            <person name="Goldman G.H."/>
            <person name="Houbraken J."/>
            <person name="Oakley B."/>
            <person name="Pocsi I."/>
            <person name="Scazzocchio C."/>
            <person name="Seiboth B."/>
            <person name="vanKuyk P.A."/>
            <person name="Wortman J."/>
            <person name="Dyer P.S."/>
            <person name="Grigoriev I.V."/>
        </authorList>
    </citation>
    <scope>NUCLEOTIDE SEQUENCE [LARGE SCALE GENOMIC DNA]</scope>
    <source>
        <strain evidence="3">CBS 134.48</strain>
    </source>
</reference>
<accession>A0A1L9NJE0</accession>
<dbReference type="VEuPathDB" id="FungiDB:ASPTUDRAFT_34377"/>
<evidence type="ECO:0000313" key="2">
    <source>
        <dbReference type="EMBL" id="OJI89369.1"/>
    </source>
</evidence>